<dbReference type="InterPro" id="IPR018294">
    <property type="entry name" value="ISPD_synthase_CS"/>
</dbReference>
<organism evidence="8 9">
    <name type="scientific">Halioxenophilus aromaticivorans</name>
    <dbReference type="NCBI Taxonomy" id="1306992"/>
    <lineage>
        <taxon>Bacteria</taxon>
        <taxon>Pseudomonadati</taxon>
        <taxon>Pseudomonadota</taxon>
        <taxon>Gammaproteobacteria</taxon>
        <taxon>Alteromonadales</taxon>
        <taxon>Alteromonadaceae</taxon>
        <taxon>Halioxenophilus</taxon>
    </lineage>
</organism>
<gene>
    <name evidence="7 8" type="primary">ispD</name>
    <name evidence="8" type="ORF">GCM10025791_47580</name>
</gene>
<evidence type="ECO:0000256" key="1">
    <source>
        <dbReference type="ARBA" id="ARBA00001282"/>
    </source>
</evidence>
<dbReference type="PANTHER" id="PTHR32125">
    <property type="entry name" value="2-C-METHYL-D-ERYTHRITOL 4-PHOSPHATE CYTIDYLYLTRANSFERASE, CHLOROPLASTIC"/>
    <property type="match status" value="1"/>
</dbReference>
<accession>A0AAV3U9U9</accession>
<dbReference type="NCBIfam" id="TIGR00453">
    <property type="entry name" value="ispD"/>
    <property type="match status" value="1"/>
</dbReference>
<evidence type="ECO:0000256" key="2">
    <source>
        <dbReference type="ARBA" id="ARBA00004787"/>
    </source>
</evidence>
<comment type="function">
    <text evidence="7">Catalyzes the formation of 4-diphosphocytidyl-2-C-methyl-D-erythritol from CTP and 2-C-methyl-D-erythritol 4-phosphate (MEP).</text>
</comment>
<dbReference type="InterPro" id="IPR034683">
    <property type="entry name" value="IspD/TarI"/>
</dbReference>
<evidence type="ECO:0000256" key="6">
    <source>
        <dbReference type="ARBA" id="ARBA00023229"/>
    </source>
</evidence>
<feature type="site" description="Transition state stabilizer" evidence="7">
    <location>
        <position position="17"/>
    </location>
</feature>
<dbReference type="PROSITE" id="PS01295">
    <property type="entry name" value="ISPD"/>
    <property type="match status" value="1"/>
</dbReference>
<keyword evidence="4 7" id="KW-0808">Transferase</keyword>
<dbReference type="InterPro" id="IPR001228">
    <property type="entry name" value="IspD"/>
</dbReference>
<sequence>MVPAAGIGSRMAADIPKQYLPLHNATVIEWTLRKLLAVQRVRKVVVAVAEHDPHWPQLAISQHPQIVTTGGGAERADSVLAGLGALQGLAQSNDWVLVHDAARPCVQPASINRMIDELHDHPVGGILAVPVADTLKYASPREPADIDKTVDRKRTWAAQTPQMFRYGELLNALQNASGDGFIVTDEASALEHLGVQPRLVVGRTDNLKITTPDDLALAQLILASQSNLLE</sequence>
<proteinExistence type="inferred from homology"/>
<keyword evidence="9" id="KW-1185">Reference proteome</keyword>
<evidence type="ECO:0000256" key="4">
    <source>
        <dbReference type="ARBA" id="ARBA00022679"/>
    </source>
</evidence>
<dbReference type="GO" id="GO:0050518">
    <property type="term" value="F:2-C-methyl-D-erythritol 4-phosphate cytidylyltransferase activity"/>
    <property type="evidence" value="ECO:0007669"/>
    <property type="project" value="UniProtKB-UniRule"/>
</dbReference>
<keyword evidence="5 7" id="KW-0548">Nucleotidyltransferase</keyword>
<comment type="similarity">
    <text evidence="3 7">Belongs to the IspD/TarI cytidylyltransferase family. IspD subfamily.</text>
</comment>
<evidence type="ECO:0000313" key="9">
    <source>
        <dbReference type="Proteomes" id="UP001409585"/>
    </source>
</evidence>
<comment type="catalytic activity">
    <reaction evidence="1 7">
        <text>2-C-methyl-D-erythritol 4-phosphate + CTP + H(+) = 4-CDP-2-C-methyl-D-erythritol + diphosphate</text>
        <dbReference type="Rhea" id="RHEA:13429"/>
        <dbReference type="ChEBI" id="CHEBI:15378"/>
        <dbReference type="ChEBI" id="CHEBI:33019"/>
        <dbReference type="ChEBI" id="CHEBI:37563"/>
        <dbReference type="ChEBI" id="CHEBI:57823"/>
        <dbReference type="ChEBI" id="CHEBI:58262"/>
        <dbReference type="EC" id="2.7.7.60"/>
    </reaction>
</comment>
<reference evidence="9" key="1">
    <citation type="journal article" date="2019" name="Int. J. Syst. Evol. Microbiol.">
        <title>The Global Catalogue of Microorganisms (GCM) 10K type strain sequencing project: providing services to taxonomists for standard genome sequencing and annotation.</title>
        <authorList>
            <consortium name="The Broad Institute Genomics Platform"/>
            <consortium name="The Broad Institute Genome Sequencing Center for Infectious Disease"/>
            <person name="Wu L."/>
            <person name="Ma J."/>
        </authorList>
    </citation>
    <scope>NUCLEOTIDE SEQUENCE [LARGE SCALE GENOMIC DNA]</scope>
    <source>
        <strain evidence="9">JCM 19134</strain>
    </source>
</reference>
<protein>
    <recommendedName>
        <fullName evidence="7">2-C-methyl-D-erythritol 4-phosphate cytidylyltransferase</fullName>
        <ecNumber evidence="7">2.7.7.60</ecNumber>
    </recommendedName>
    <alternativeName>
        <fullName evidence="7">4-diphosphocytidyl-2C-methyl-D-erythritol synthase</fullName>
    </alternativeName>
    <alternativeName>
        <fullName evidence="7">MEP cytidylyltransferase</fullName>
        <shortName evidence="7">MCT</shortName>
    </alternativeName>
</protein>
<comment type="pathway">
    <text evidence="2 7">Isoprenoid biosynthesis; isopentenyl diphosphate biosynthesis via DXP pathway; isopentenyl diphosphate from 1-deoxy-D-xylulose 5-phosphate: step 2/6.</text>
</comment>
<evidence type="ECO:0000313" key="8">
    <source>
        <dbReference type="EMBL" id="GAA4960670.1"/>
    </source>
</evidence>
<dbReference type="CDD" id="cd02516">
    <property type="entry name" value="CDP-ME_synthetase"/>
    <property type="match status" value="1"/>
</dbReference>
<feature type="site" description="Transition state stabilizer" evidence="7">
    <location>
        <position position="10"/>
    </location>
</feature>
<dbReference type="SUPFAM" id="SSF53448">
    <property type="entry name" value="Nucleotide-diphospho-sugar transferases"/>
    <property type="match status" value="1"/>
</dbReference>
<dbReference type="AlphaFoldDB" id="A0AAV3U9U9"/>
<dbReference type="EMBL" id="BAABLX010000079">
    <property type="protein sequence ID" value="GAA4960670.1"/>
    <property type="molecule type" value="Genomic_DNA"/>
</dbReference>
<dbReference type="Gene3D" id="3.90.550.10">
    <property type="entry name" value="Spore Coat Polysaccharide Biosynthesis Protein SpsA, Chain A"/>
    <property type="match status" value="1"/>
</dbReference>
<dbReference type="Proteomes" id="UP001409585">
    <property type="component" value="Unassembled WGS sequence"/>
</dbReference>
<feature type="site" description="Positions MEP for the nucleophilic attack" evidence="7">
    <location>
        <position position="152"/>
    </location>
</feature>
<dbReference type="InterPro" id="IPR050088">
    <property type="entry name" value="IspD/TarI_cytidylyltransf_bact"/>
</dbReference>
<evidence type="ECO:0000256" key="7">
    <source>
        <dbReference type="HAMAP-Rule" id="MF_00108"/>
    </source>
</evidence>
<keyword evidence="6 7" id="KW-0414">Isoprene biosynthesis</keyword>
<dbReference type="PANTHER" id="PTHR32125:SF4">
    <property type="entry name" value="2-C-METHYL-D-ERYTHRITOL 4-PHOSPHATE CYTIDYLYLTRANSFERASE, CHLOROPLASTIC"/>
    <property type="match status" value="1"/>
</dbReference>
<evidence type="ECO:0000256" key="3">
    <source>
        <dbReference type="ARBA" id="ARBA00009789"/>
    </source>
</evidence>
<dbReference type="EC" id="2.7.7.60" evidence="7"/>
<comment type="caution">
    <text evidence="8">The sequence shown here is derived from an EMBL/GenBank/DDBJ whole genome shotgun (WGS) entry which is preliminary data.</text>
</comment>
<evidence type="ECO:0000256" key="5">
    <source>
        <dbReference type="ARBA" id="ARBA00022695"/>
    </source>
</evidence>
<dbReference type="InterPro" id="IPR029044">
    <property type="entry name" value="Nucleotide-diphossugar_trans"/>
</dbReference>
<dbReference type="GO" id="GO:0019288">
    <property type="term" value="P:isopentenyl diphosphate biosynthetic process, methylerythritol 4-phosphate pathway"/>
    <property type="evidence" value="ECO:0007669"/>
    <property type="project" value="UniProtKB-UniRule"/>
</dbReference>
<dbReference type="Pfam" id="PF01128">
    <property type="entry name" value="IspD"/>
    <property type="match status" value="1"/>
</dbReference>
<feature type="site" description="Positions MEP for the nucleophilic attack" evidence="7">
    <location>
        <position position="208"/>
    </location>
</feature>
<name>A0AAV3U9U9_9ALTE</name>
<dbReference type="FunFam" id="3.90.550.10:FF:000003">
    <property type="entry name" value="2-C-methyl-D-erythritol 4-phosphate cytidylyltransferase"/>
    <property type="match status" value="1"/>
</dbReference>
<dbReference type="HAMAP" id="MF_00108">
    <property type="entry name" value="IspD"/>
    <property type="match status" value="1"/>
</dbReference>